<accession>A0A243W7N8</accession>
<gene>
    <name evidence="1" type="ORF">BXP70_23055</name>
</gene>
<dbReference type="AlphaFoldDB" id="A0A243W7N8"/>
<proteinExistence type="predicted"/>
<sequence>MLLSATQFSTGGTCAIHYEESAQWLHATWSGWIGHEEALQGAAGYLDQVEAHPSAFLLNNNLALRGPWFNSVDWLRHAWLPQAQRLGLRYIAHVVQADKGSDILSLTQAERMNGLLELQLFHDLAEAQDWLRSCQQQPSTPSGAASLTCRQDS</sequence>
<evidence type="ECO:0008006" key="3">
    <source>
        <dbReference type="Google" id="ProtNLM"/>
    </source>
</evidence>
<organism evidence="1 2">
    <name type="scientific">Hymenobacter crusticola</name>
    <dbReference type="NCBI Taxonomy" id="1770526"/>
    <lineage>
        <taxon>Bacteria</taxon>
        <taxon>Pseudomonadati</taxon>
        <taxon>Bacteroidota</taxon>
        <taxon>Cytophagia</taxon>
        <taxon>Cytophagales</taxon>
        <taxon>Hymenobacteraceae</taxon>
        <taxon>Hymenobacter</taxon>
    </lineage>
</organism>
<keyword evidence="2" id="KW-1185">Reference proteome</keyword>
<comment type="caution">
    <text evidence="1">The sequence shown here is derived from an EMBL/GenBank/DDBJ whole genome shotgun (WGS) entry which is preliminary data.</text>
</comment>
<evidence type="ECO:0000313" key="2">
    <source>
        <dbReference type="Proteomes" id="UP000194873"/>
    </source>
</evidence>
<reference evidence="1 2" key="1">
    <citation type="submission" date="2017-01" db="EMBL/GenBank/DDBJ databases">
        <title>A new Hymenobacter.</title>
        <authorList>
            <person name="Liang Y."/>
            <person name="Feng F."/>
        </authorList>
    </citation>
    <scope>NUCLEOTIDE SEQUENCE [LARGE SCALE GENOMIC DNA]</scope>
    <source>
        <strain evidence="1">MIMBbqt21</strain>
    </source>
</reference>
<name>A0A243W7N8_9BACT</name>
<dbReference type="EMBL" id="MTSE01000019">
    <property type="protein sequence ID" value="OUJ71044.1"/>
    <property type="molecule type" value="Genomic_DNA"/>
</dbReference>
<dbReference type="RefSeq" id="WP_086596476.1">
    <property type="nucleotide sequence ID" value="NZ_MTSE01000019.1"/>
</dbReference>
<protein>
    <recommendedName>
        <fullName evidence="3">STAS/SEC14 domain-containing protein</fullName>
    </recommendedName>
</protein>
<dbReference type="OrthoDB" id="882485at2"/>
<evidence type="ECO:0000313" key="1">
    <source>
        <dbReference type="EMBL" id="OUJ71044.1"/>
    </source>
</evidence>
<dbReference type="Proteomes" id="UP000194873">
    <property type="component" value="Unassembled WGS sequence"/>
</dbReference>